<evidence type="ECO:0000256" key="1">
    <source>
        <dbReference type="ARBA" id="ARBA00022723"/>
    </source>
</evidence>
<dbReference type="Gene3D" id="2.60.120.10">
    <property type="entry name" value="Jelly Rolls"/>
    <property type="match status" value="1"/>
</dbReference>
<dbReference type="STRING" id="206506.AAV32_06885"/>
<gene>
    <name evidence="3" type="ORF">AAV32_06885</name>
    <name evidence="4" type="ORF">EV679_2782</name>
</gene>
<dbReference type="Proteomes" id="UP000292039">
    <property type="component" value="Unassembled WGS sequence"/>
</dbReference>
<dbReference type="EMBL" id="LBNE01000003">
    <property type="protein sequence ID" value="KKO72083.1"/>
    <property type="molecule type" value="Genomic_DNA"/>
</dbReference>
<evidence type="ECO:0000313" key="5">
    <source>
        <dbReference type="Proteomes" id="UP000078084"/>
    </source>
</evidence>
<dbReference type="Proteomes" id="UP000078084">
    <property type="component" value="Unassembled WGS sequence"/>
</dbReference>
<dbReference type="GO" id="GO:0046872">
    <property type="term" value="F:metal ion binding"/>
    <property type="evidence" value="ECO:0007669"/>
    <property type="project" value="UniProtKB-KW"/>
</dbReference>
<evidence type="ECO:0000313" key="4">
    <source>
        <dbReference type="EMBL" id="RZS67556.1"/>
    </source>
</evidence>
<dbReference type="InterPro" id="IPR013096">
    <property type="entry name" value="Cupin_2"/>
</dbReference>
<proteinExistence type="predicted"/>
<dbReference type="PANTHER" id="PTHR35848:SF6">
    <property type="entry name" value="CUPIN TYPE-2 DOMAIN-CONTAINING PROTEIN"/>
    <property type="match status" value="1"/>
</dbReference>
<dbReference type="PATRIC" id="fig|206506.3.peg.1471"/>
<reference evidence="3 5" key="1">
    <citation type="submission" date="2015-04" db="EMBL/GenBank/DDBJ databases">
        <title>Genome sequence of Kerstersia gyiorum CG1.</title>
        <authorList>
            <person name="Greninger A.L."/>
            <person name="Kozyreva V."/>
            <person name="Chaturvedi V."/>
        </authorList>
    </citation>
    <scope>NUCLEOTIDE SEQUENCE [LARGE SCALE GENOMIC DNA]</scope>
    <source>
        <strain evidence="3 5">CG1</strain>
    </source>
</reference>
<protein>
    <submittedName>
        <fullName evidence="4">Cupin domain</fullName>
    </submittedName>
</protein>
<evidence type="ECO:0000259" key="2">
    <source>
        <dbReference type="Pfam" id="PF07883"/>
    </source>
</evidence>
<name>A0A171KT66_9BURK</name>
<dbReference type="OrthoDB" id="9090296at2"/>
<dbReference type="Pfam" id="PF07883">
    <property type="entry name" value="Cupin_2"/>
    <property type="match status" value="1"/>
</dbReference>
<comment type="caution">
    <text evidence="3">The sequence shown here is derived from an EMBL/GenBank/DDBJ whole genome shotgun (WGS) entry which is preliminary data.</text>
</comment>
<dbReference type="SUPFAM" id="SSF51182">
    <property type="entry name" value="RmlC-like cupins"/>
    <property type="match status" value="1"/>
</dbReference>
<evidence type="ECO:0000313" key="6">
    <source>
        <dbReference type="Proteomes" id="UP000292039"/>
    </source>
</evidence>
<dbReference type="InterPro" id="IPR014710">
    <property type="entry name" value="RmlC-like_jellyroll"/>
</dbReference>
<dbReference type="AlphaFoldDB" id="A0A171KT66"/>
<dbReference type="InterPro" id="IPR051610">
    <property type="entry name" value="GPI/OXD"/>
</dbReference>
<feature type="domain" description="Cupin type-2" evidence="2">
    <location>
        <begin position="49"/>
        <end position="117"/>
    </location>
</feature>
<keyword evidence="1" id="KW-0479">Metal-binding</keyword>
<dbReference type="InterPro" id="IPR011051">
    <property type="entry name" value="RmlC_Cupin_sf"/>
</dbReference>
<keyword evidence="5" id="KW-1185">Reference proteome</keyword>
<reference evidence="4 6" key="2">
    <citation type="submission" date="2019-02" db="EMBL/GenBank/DDBJ databases">
        <title>Genomic Encyclopedia of Type Strains, Phase IV (KMG-IV): sequencing the most valuable type-strain genomes for metagenomic binning, comparative biology and taxonomic classification.</title>
        <authorList>
            <person name="Goeker M."/>
        </authorList>
    </citation>
    <scope>NUCLEOTIDE SEQUENCE [LARGE SCALE GENOMIC DNA]</scope>
    <source>
        <strain evidence="4 6">DSM 16618</strain>
    </source>
</reference>
<organism evidence="3 5">
    <name type="scientific">Kerstersia gyiorum</name>
    <dbReference type="NCBI Taxonomy" id="206506"/>
    <lineage>
        <taxon>Bacteria</taxon>
        <taxon>Pseudomonadati</taxon>
        <taxon>Pseudomonadota</taxon>
        <taxon>Betaproteobacteria</taxon>
        <taxon>Burkholderiales</taxon>
        <taxon>Alcaligenaceae</taxon>
        <taxon>Kerstersia</taxon>
    </lineage>
</organism>
<sequence length="165" mass="18124">MEEKSRGRYVVIGPEDGSSYWQPKPANGYVRTLLNSDAAGSAMPFCAGTQTIDPGCFVREHCHDAHEEIIYIYEGEGVAQLEGEEIALAPGACLFLGKNRKHRFVNTGTGPLSFFWTLMPGGLDGFFRQIGRERQAGEPQPEPFERPADIAAIEASTVFGWTQKA</sequence>
<dbReference type="PANTHER" id="PTHR35848">
    <property type="entry name" value="OXALATE-BINDING PROTEIN"/>
    <property type="match status" value="1"/>
</dbReference>
<evidence type="ECO:0000313" key="3">
    <source>
        <dbReference type="EMBL" id="KKO72083.1"/>
    </source>
</evidence>
<accession>A0A171KT66</accession>
<dbReference type="GeneID" id="99726671"/>
<dbReference type="EMBL" id="SGWZ01000004">
    <property type="protein sequence ID" value="RZS67556.1"/>
    <property type="molecule type" value="Genomic_DNA"/>
</dbReference>
<dbReference type="RefSeq" id="WP_068369543.1">
    <property type="nucleotide sequence ID" value="NZ_CBCSEB010000001.1"/>
</dbReference>